<name>A0A163KTV2_ABSGL</name>
<dbReference type="CDD" id="cd06257">
    <property type="entry name" value="DnaJ"/>
    <property type="match status" value="1"/>
</dbReference>
<accession>A0A163KTV2</accession>
<protein>
    <recommendedName>
        <fullName evidence="2">J domain-containing protein</fullName>
    </recommendedName>
</protein>
<dbReference type="InterPro" id="IPR001623">
    <property type="entry name" value="DnaJ_domain"/>
</dbReference>
<dbReference type="STRING" id="4829.A0A163KTV2"/>
<dbReference type="InterPro" id="IPR018253">
    <property type="entry name" value="DnaJ_domain_CS"/>
</dbReference>
<dbReference type="PRINTS" id="PR00625">
    <property type="entry name" value="JDOMAIN"/>
</dbReference>
<dbReference type="Pfam" id="PF00226">
    <property type="entry name" value="DnaJ"/>
    <property type="match status" value="1"/>
</dbReference>
<feature type="compositionally biased region" description="Basic and acidic residues" evidence="1">
    <location>
        <begin position="220"/>
        <end position="229"/>
    </location>
</feature>
<proteinExistence type="predicted"/>
<feature type="domain" description="J" evidence="2">
    <location>
        <begin position="8"/>
        <end position="80"/>
    </location>
</feature>
<gene>
    <name evidence="3" type="primary">ABSGL_03868.1 scaffold 4679</name>
</gene>
<dbReference type="EMBL" id="LT552064">
    <property type="protein sequence ID" value="SAL98339.1"/>
    <property type="molecule type" value="Genomic_DNA"/>
</dbReference>
<dbReference type="Pfam" id="PF23302">
    <property type="entry name" value="HTH_DNAJC9"/>
    <property type="match status" value="1"/>
</dbReference>
<dbReference type="PROSITE" id="PS50076">
    <property type="entry name" value="DNAJ_2"/>
    <property type="match status" value="1"/>
</dbReference>
<evidence type="ECO:0000313" key="3">
    <source>
        <dbReference type="EMBL" id="SAL98339.1"/>
    </source>
</evidence>
<organism evidence="3">
    <name type="scientific">Absidia glauca</name>
    <name type="common">Pin mould</name>
    <dbReference type="NCBI Taxonomy" id="4829"/>
    <lineage>
        <taxon>Eukaryota</taxon>
        <taxon>Fungi</taxon>
        <taxon>Fungi incertae sedis</taxon>
        <taxon>Mucoromycota</taxon>
        <taxon>Mucoromycotina</taxon>
        <taxon>Mucoromycetes</taxon>
        <taxon>Mucorales</taxon>
        <taxon>Cunninghamellaceae</taxon>
        <taxon>Absidia</taxon>
    </lineage>
</organism>
<evidence type="ECO:0000313" key="4">
    <source>
        <dbReference type="Proteomes" id="UP000078561"/>
    </source>
</evidence>
<dbReference type="GO" id="GO:0005737">
    <property type="term" value="C:cytoplasm"/>
    <property type="evidence" value="ECO:0007669"/>
    <property type="project" value="TreeGrafter"/>
</dbReference>
<dbReference type="GO" id="GO:0005634">
    <property type="term" value="C:nucleus"/>
    <property type="evidence" value="ECO:0007669"/>
    <property type="project" value="TreeGrafter"/>
</dbReference>
<dbReference type="InterPro" id="IPR052594">
    <property type="entry name" value="J_domain-containing_protein"/>
</dbReference>
<evidence type="ECO:0000256" key="1">
    <source>
        <dbReference type="SAM" id="MobiDB-lite"/>
    </source>
</evidence>
<dbReference type="OrthoDB" id="110024at2759"/>
<feature type="compositionally biased region" description="Basic and acidic residues" evidence="1">
    <location>
        <begin position="191"/>
        <end position="204"/>
    </location>
</feature>
<dbReference type="SMART" id="SM00271">
    <property type="entry name" value="DnaJ"/>
    <property type="match status" value="1"/>
</dbReference>
<dbReference type="GO" id="GO:0031072">
    <property type="term" value="F:heat shock protein binding"/>
    <property type="evidence" value="ECO:0007669"/>
    <property type="project" value="TreeGrafter"/>
</dbReference>
<dbReference type="FunCoup" id="A0A163KTV2">
    <property type="interactions" value="890"/>
</dbReference>
<dbReference type="PROSITE" id="PS00636">
    <property type="entry name" value="DNAJ_1"/>
    <property type="match status" value="1"/>
</dbReference>
<dbReference type="SUPFAM" id="SSF46565">
    <property type="entry name" value="Chaperone J-domain"/>
    <property type="match status" value="1"/>
</dbReference>
<evidence type="ECO:0000259" key="2">
    <source>
        <dbReference type="PROSITE" id="PS50076"/>
    </source>
</evidence>
<dbReference type="PANTHER" id="PTHR44144:SF1">
    <property type="entry name" value="DNAJ HOMOLOG SUBFAMILY C MEMBER 9"/>
    <property type="match status" value="1"/>
</dbReference>
<dbReference type="InterPro" id="IPR036869">
    <property type="entry name" value="J_dom_sf"/>
</dbReference>
<dbReference type="InParanoid" id="A0A163KTV2"/>
<dbReference type="InterPro" id="IPR056453">
    <property type="entry name" value="HTH_DNAJC9"/>
</dbReference>
<sequence length="275" mass="31420">MQLPKGKSLYDVLEIEKHQVDKDIGVIKKAYRRLALQYHPDKQSKKPSTTDDSTQQFQLVGFAYSILNDPAKRKHYDVTGSLDGDDSFLSGNKDWTDYFKELWQGVVSEETIVAHASKYQGSDEEVQDVLKYYTNCKGNMDHVLAHVEHSKATDVPRFIDMINTAIKDKAVSTYPAFAKTTTKAAQRQRIRKEEKEQAEATKKEDDDDDGLDSLRAMMKQRQEQRKGDMDEMLATMEEKATSKRPSTKRKRQLDDDETTATRKKPSKATNNNGSQ</sequence>
<dbReference type="Gene3D" id="1.10.287.110">
    <property type="entry name" value="DnaJ domain"/>
    <property type="match status" value="1"/>
</dbReference>
<feature type="region of interest" description="Disordered" evidence="1">
    <location>
        <begin position="181"/>
        <end position="275"/>
    </location>
</feature>
<dbReference type="Proteomes" id="UP000078561">
    <property type="component" value="Unassembled WGS sequence"/>
</dbReference>
<keyword evidence="4" id="KW-1185">Reference proteome</keyword>
<dbReference type="AlphaFoldDB" id="A0A163KTV2"/>
<dbReference type="OMA" id="WLDLWSK"/>
<reference evidence="3" key="1">
    <citation type="submission" date="2016-04" db="EMBL/GenBank/DDBJ databases">
        <authorList>
            <person name="Evans L.H."/>
            <person name="Alamgir A."/>
            <person name="Owens N."/>
            <person name="Weber N.D."/>
            <person name="Virtaneva K."/>
            <person name="Barbian K."/>
            <person name="Babar A."/>
            <person name="Rosenke K."/>
        </authorList>
    </citation>
    <scope>NUCLEOTIDE SEQUENCE [LARGE SCALE GENOMIC DNA]</scope>
    <source>
        <strain evidence="3">CBS 101.48</strain>
    </source>
</reference>
<dbReference type="PANTHER" id="PTHR44144">
    <property type="entry name" value="DNAJ HOMOLOG SUBFAMILY C MEMBER 9"/>
    <property type="match status" value="1"/>
</dbReference>